<dbReference type="GO" id="GO:0004497">
    <property type="term" value="F:monooxygenase activity"/>
    <property type="evidence" value="ECO:0007669"/>
    <property type="project" value="UniProtKB-ARBA"/>
</dbReference>
<dbReference type="OrthoDB" id="147178at2"/>
<organism evidence="7 8">
    <name type="scientific">Modestobacter roseus</name>
    <dbReference type="NCBI Taxonomy" id="1181884"/>
    <lineage>
        <taxon>Bacteria</taxon>
        <taxon>Bacillati</taxon>
        <taxon>Actinomycetota</taxon>
        <taxon>Actinomycetes</taxon>
        <taxon>Geodermatophilales</taxon>
        <taxon>Geodermatophilaceae</taxon>
        <taxon>Modestobacter</taxon>
    </lineage>
</organism>
<dbReference type="EMBL" id="VLKF01000001">
    <property type="protein sequence ID" value="TWH73593.1"/>
    <property type="molecule type" value="Genomic_DNA"/>
</dbReference>
<accession>A0A562IS94</accession>
<keyword evidence="2" id="KW-0479">Metal-binding</keyword>
<sequence length="312" mass="32994">MRVRGLLERATGAIERWEDLDAPGYQVEHGVALTFLLTGRWARPLQDLLHGVWLGHPLHPVLVTVPIGAWSSALLLDGLDVAGRGGPATGQAARAVVGLGISGAVASAATGLTDWQHAHDGARRVGLVHAAVNSTALGLYTWSFADRSRGRAVRARVTAAAGFAFTVAGGFLGGELSYRHRLGVDHSERSNEPRRFTRVAAAADLPDGEPVGVDVDGVPVVLVATDGGVRAVGGRCPHLGAPMGEGWLHRGELVCPWHGSRFSLADGEPAQGPSTAPLPCFDTRVRDGQVEIRRRAHWRSETAVTTVEEASR</sequence>
<dbReference type="PROSITE" id="PS51296">
    <property type="entry name" value="RIESKE"/>
    <property type="match status" value="1"/>
</dbReference>
<comment type="caution">
    <text evidence="7">The sequence shown here is derived from an EMBL/GenBank/DDBJ whole genome shotgun (WGS) entry which is preliminary data.</text>
</comment>
<evidence type="ECO:0000313" key="8">
    <source>
        <dbReference type="Proteomes" id="UP000321490"/>
    </source>
</evidence>
<dbReference type="RefSeq" id="WP_153361985.1">
    <property type="nucleotide sequence ID" value="NZ_JABGDC010000184.1"/>
</dbReference>
<keyword evidence="4" id="KW-0408">Iron</keyword>
<evidence type="ECO:0000259" key="6">
    <source>
        <dbReference type="PROSITE" id="PS51296"/>
    </source>
</evidence>
<feature type="domain" description="Rieske" evidence="6">
    <location>
        <begin position="197"/>
        <end position="292"/>
    </location>
</feature>
<evidence type="ECO:0000313" key="7">
    <source>
        <dbReference type="EMBL" id="TWH73593.1"/>
    </source>
</evidence>
<evidence type="ECO:0000256" key="5">
    <source>
        <dbReference type="ARBA" id="ARBA00023014"/>
    </source>
</evidence>
<dbReference type="GO" id="GO:0016705">
    <property type="term" value="F:oxidoreductase activity, acting on paired donors, with incorporation or reduction of molecular oxygen"/>
    <property type="evidence" value="ECO:0007669"/>
    <property type="project" value="UniProtKB-ARBA"/>
</dbReference>
<keyword evidence="5" id="KW-0411">Iron-sulfur</keyword>
<dbReference type="Pfam" id="PF00355">
    <property type="entry name" value="Rieske"/>
    <property type="match status" value="1"/>
</dbReference>
<evidence type="ECO:0000256" key="2">
    <source>
        <dbReference type="ARBA" id="ARBA00022723"/>
    </source>
</evidence>
<keyword evidence="1" id="KW-0001">2Fe-2S</keyword>
<evidence type="ECO:0000256" key="1">
    <source>
        <dbReference type="ARBA" id="ARBA00022714"/>
    </source>
</evidence>
<dbReference type="Pfam" id="PF09990">
    <property type="entry name" value="DUF2231"/>
    <property type="match status" value="1"/>
</dbReference>
<gene>
    <name evidence="7" type="ORF">JD78_02117</name>
</gene>
<dbReference type="Proteomes" id="UP000321490">
    <property type="component" value="Unassembled WGS sequence"/>
</dbReference>
<reference evidence="7 8" key="1">
    <citation type="submission" date="2019-07" db="EMBL/GenBank/DDBJ databases">
        <title>R&amp;d 2014.</title>
        <authorList>
            <person name="Klenk H.-P."/>
        </authorList>
    </citation>
    <scope>NUCLEOTIDE SEQUENCE [LARGE SCALE GENOMIC DNA]</scope>
    <source>
        <strain evidence="7 8">DSM 45764</strain>
    </source>
</reference>
<dbReference type="InterPro" id="IPR017941">
    <property type="entry name" value="Rieske_2Fe-2S"/>
</dbReference>
<dbReference type="InterPro" id="IPR050584">
    <property type="entry name" value="Cholesterol_7-desaturase"/>
</dbReference>
<dbReference type="GO" id="GO:0046872">
    <property type="term" value="F:metal ion binding"/>
    <property type="evidence" value="ECO:0007669"/>
    <property type="project" value="UniProtKB-KW"/>
</dbReference>
<keyword evidence="8" id="KW-1185">Reference proteome</keyword>
<evidence type="ECO:0000256" key="3">
    <source>
        <dbReference type="ARBA" id="ARBA00023002"/>
    </source>
</evidence>
<dbReference type="GO" id="GO:0051537">
    <property type="term" value="F:2 iron, 2 sulfur cluster binding"/>
    <property type="evidence" value="ECO:0007669"/>
    <property type="project" value="UniProtKB-KW"/>
</dbReference>
<dbReference type="SUPFAM" id="SSF50022">
    <property type="entry name" value="ISP domain"/>
    <property type="match status" value="1"/>
</dbReference>
<dbReference type="PANTHER" id="PTHR21266:SF60">
    <property type="entry name" value="3-KETOSTEROID-9-ALPHA-MONOOXYGENASE, OXYGENASE COMPONENT"/>
    <property type="match status" value="1"/>
</dbReference>
<dbReference type="InterPro" id="IPR036922">
    <property type="entry name" value="Rieske_2Fe-2S_sf"/>
</dbReference>
<dbReference type="PANTHER" id="PTHR21266">
    <property type="entry name" value="IRON-SULFUR DOMAIN CONTAINING PROTEIN"/>
    <property type="match status" value="1"/>
</dbReference>
<name>A0A562IS94_9ACTN</name>
<dbReference type="InterPro" id="IPR019251">
    <property type="entry name" value="DUF2231_TM"/>
</dbReference>
<protein>
    <submittedName>
        <fullName evidence="7">Nitrite reductase/ring-hydroxylating ferredoxin subunit</fullName>
    </submittedName>
</protein>
<dbReference type="AlphaFoldDB" id="A0A562IS94"/>
<keyword evidence="3" id="KW-0560">Oxidoreductase</keyword>
<proteinExistence type="predicted"/>
<evidence type="ECO:0000256" key="4">
    <source>
        <dbReference type="ARBA" id="ARBA00023004"/>
    </source>
</evidence>
<dbReference type="Gene3D" id="2.102.10.10">
    <property type="entry name" value="Rieske [2Fe-2S] iron-sulphur domain"/>
    <property type="match status" value="1"/>
</dbReference>
<dbReference type="CDD" id="cd03467">
    <property type="entry name" value="Rieske"/>
    <property type="match status" value="1"/>
</dbReference>